<dbReference type="RefSeq" id="XP_004029700.1">
    <property type="nucleotide sequence ID" value="XM_004029652.1"/>
</dbReference>
<evidence type="ECO:0000313" key="3">
    <source>
        <dbReference type="EMBL" id="EGR28464.1"/>
    </source>
</evidence>
<feature type="compositionally biased region" description="Basic and acidic residues" evidence="2">
    <location>
        <begin position="1"/>
        <end position="10"/>
    </location>
</feature>
<feature type="region of interest" description="Disordered" evidence="2">
    <location>
        <begin position="1"/>
        <end position="26"/>
    </location>
</feature>
<feature type="coiled-coil region" evidence="1">
    <location>
        <begin position="393"/>
        <end position="420"/>
    </location>
</feature>
<protein>
    <submittedName>
        <fullName evidence="3">Mycbp associated protein, putative</fullName>
    </submittedName>
</protein>
<dbReference type="PANTHER" id="PTHR48421:SF1">
    <property type="entry name" value="MYCBP-ASSOCIATED PROTEIN"/>
    <property type="match status" value="1"/>
</dbReference>
<dbReference type="Gene3D" id="2.60.40.10">
    <property type="entry name" value="Immunoglobulins"/>
    <property type="match status" value="1"/>
</dbReference>
<dbReference type="EMBL" id="GL984240">
    <property type="protein sequence ID" value="EGR28464.1"/>
    <property type="molecule type" value="Genomic_DNA"/>
</dbReference>
<organism evidence="3 4">
    <name type="scientific">Ichthyophthirius multifiliis</name>
    <name type="common">White spot disease agent</name>
    <name type="synonym">Ich</name>
    <dbReference type="NCBI Taxonomy" id="5932"/>
    <lineage>
        <taxon>Eukaryota</taxon>
        <taxon>Sar</taxon>
        <taxon>Alveolata</taxon>
        <taxon>Ciliophora</taxon>
        <taxon>Intramacronucleata</taxon>
        <taxon>Oligohymenophorea</taxon>
        <taxon>Hymenostomatida</taxon>
        <taxon>Ophryoglenina</taxon>
        <taxon>Ichthyophthirius</taxon>
    </lineage>
</organism>
<name>G0R236_ICHMU</name>
<gene>
    <name evidence="3" type="ORF">IMG5_174720</name>
</gene>
<dbReference type="InterPro" id="IPR032707">
    <property type="entry name" value="MYCBPAP"/>
</dbReference>
<feature type="non-terminal residue" evidence="3">
    <location>
        <position position="1"/>
    </location>
</feature>
<feature type="compositionally biased region" description="Polar residues" evidence="2">
    <location>
        <begin position="11"/>
        <end position="20"/>
    </location>
</feature>
<dbReference type="OrthoDB" id="10263316at2759"/>
<keyword evidence="4" id="KW-1185">Reference proteome</keyword>
<dbReference type="Pfam" id="PF14646">
    <property type="entry name" value="MYCBPAP"/>
    <property type="match status" value="1"/>
</dbReference>
<dbReference type="GeneID" id="14904546"/>
<accession>G0R236</accession>
<evidence type="ECO:0000256" key="2">
    <source>
        <dbReference type="SAM" id="MobiDB-lite"/>
    </source>
</evidence>
<proteinExistence type="predicted"/>
<sequence>RKKIEDDIKNSKQYFQNNPNLKLYQPQPMKASFKSNIRKSSISQQKPTIINLPNIQGLPQNENKHRETTIYSQKTIKSQEQPEDYKNMPNQEEYIPQVQGPQIEMDQYDVSFIINTGLVAFDSVQVRNIGTASIYYEWKRIENEKQHSVSLQDPEQKFFCHHEQNVIKPGQQKKFIFSFMSKLTGTFYEEWEFKCEPPNQNQVKNLKLSGHSIDVDNLKNWRGNFDENNYKQFLYKSMGEVIEDILGNVRTPTPPLPDLKNEEVRRIEFEAKNEYYNLFYNDLVMKWWFQLENDIYEKLKLNKQEQYWDLNVDYIRRIIEKVEDEDDRAFFMKRFNNYFELNRKKPIERSEIYPLVREKMNNIINNIAVFSDKSREELQMWDFIFRIPQENQSFFSEDELKKHEEENQKLKQDWMKKTKKKKWTDEDEKKQTKIIKMPFMEKFKMKFILFGTPLRKKSCF</sequence>
<dbReference type="eggNOG" id="ENOG502R274">
    <property type="taxonomic scope" value="Eukaryota"/>
</dbReference>
<evidence type="ECO:0000313" key="4">
    <source>
        <dbReference type="Proteomes" id="UP000008983"/>
    </source>
</evidence>
<dbReference type="Proteomes" id="UP000008983">
    <property type="component" value="Unassembled WGS sequence"/>
</dbReference>
<evidence type="ECO:0000256" key="1">
    <source>
        <dbReference type="SAM" id="Coils"/>
    </source>
</evidence>
<dbReference type="OMA" id="HYDHETI"/>
<dbReference type="STRING" id="857967.G0R236"/>
<dbReference type="InterPro" id="IPR013783">
    <property type="entry name" value="Ig-like_fold"/>
</dbReference>
<dbReference type="AlphaFoldDB" id="G0R236"/>
<dbReference type="PANTHER" id="PTHR48421">
    <property type="entry name" value="MYCBP-ASSOCIATED PROTEIN"/>
    <property type="match status" value="1"/>
</dbReference>
<dbReference type="InParanoid" id="G0R236"/>
<keyword evidence="1" id="KW-0175">Coiled coil</keyword>
<reference evidence="3 4" key="1">
    <citation type="submission" date="2011-07" db="EMBL/GenBank/DDBJ databases">
        <authorList>
            <person name="Coyne R."/>
            <person name="Brami D."/>
            <person name="Johnson J."/>
            <person name="Hostetler J."/>
            <person name="Hannick L."/>
            <person name="Clark T."/>
            <person name="Cassidy-Hanley D."/>
            <person name="Inman J."/>
        </authorList>
    </citation>
    <scope>NUCLEOTIDE SEQUENCE [LARGE SCALE GENOMIC DNA]</scope>
    <source>
        <strain evidence="3 4">G5</strain>
    </source>
</reference>